<dbReference type="GO" id="GO:0004222">
    <property type="term" value="F:metalloendopeptidase activity"/>
    <property type="evidence" value="ECO:0007669"/>
    <property type="project" value="InterPro"/>
</dbReference>
<keyword evidence="7" id="KW-0732">Signal</keyword>
<evidence type="ECO:0000313" key="9">
    <source>
        <dbReference type="EMBL" id="MBB3929125.1"/>
    </source>
</evidence>
<dbReference type="AlphaFoldDB" id="A0A840AKL1"/>
<keyword evidence="3" id="KW-0479">Metal-binding</keyword>
<dbReference type="GO" id="GO:0046872">
    <property type="term" value="F:metal ion binding"/>
    <property type="evidence" value="ECO:0007669"/>
    <property type="project" value="UniProtKB-KW"/>
</dbReference>
<name>A0A840AKL1_9HYPH</name>
<dbReference type="Pfam" id="PF01435">
    <property type="entry name" value="Peptidase_M48"/>
    <property type="match status" value="1"/>
</dbReference>
<dbReference type="Gene3D" id="3.30.2010.10">
    <property type="entry name" value="Metalloproteases ('zincins'), catalytic domain"/>
    <property type="match status" value="1"/>
</dbReference>
<evidence type="ECO:0000256" key="6">
    <source>
        <dbReference type="ARBA" id="ARBA00023049"/>
    </source>
</evidence>
<dbReference type="Proteomes" id="UP000553963">
    <property type="component" value="Unassembled WGS sequence"/>
</dbReference>
<dbReference type="EMBL" id="JACIDS010000001">
    <property type="protein sequence ID" value="MBB3929125.1"/>
    <property type="molecule type" value="Genomic_DNA"/>
</dbReference>
<dbReference type="InterPro" id="IPR001915">
    <property type="entry name" value="Peptidase_M48"/>
</dbReference>
<reference evidence="9 10" key="1">
    <citation type="submission" date="2020-08" db="EMBL/GenBank/DDBJ databases">
        <title>Genomic Encyclopedia of Type Strains, Phase IV (KMG-IV): sequencing the most valuable type-strain genomes for metagenomic binning, comparative biology and taxonomic classification.</title>
        <authorList>
            <person name="Goeker M."/>
        </authorList>
    </citation>
    <scope>NUCLEOTIDE SEQUENCE [LARGE SCALE GENOMIC DNA]</scope>
    <source>
        <strain evidence="9 10">DSM 25966</strain>
    </source>
</reference>
<evidence type="ECO:0000256" key="4">
    <source>
        <dbReference type="ARBA" id="ARBA00022801"/>
    </source>
</evidence>
<keyword evidence="2 9" id="KW-0645">Protease</keyword>
<keyword evidence="5" id="KW-0862">Zinc</keyword>
<dbReference type="Pfam" id="PF13432">
    <property type="entry name" value="TPR_16"/>
    <property type="match status" value="1"/>
</dbReference>
<proteinExistence type="predicted"/>
<evidence type="ECO:0000259" key="8">
    <source>
        <dbReference type="Pfam" id="PF01435"/>
    </source>
</evidence>
<dbReference type="GO" id="GO:0016020">
    <property type="term" value="C:membrane"/>
    <property type="evidence" value="ECO:0007669"/>
    <property type="project" value="TreeGrafter"/>
</dbReference>
<dbReference type="SUPFAM" id="SSF48452">
    <property type="entry name" value="TPR-like"/>
    <property type="match status" value="1"/>
</dbReference>
<evidence type="ECO:0000256" key="1">
    <source>
        <dbReference type="ARBA" id="ARBA00001947"/>
    </source>
</evidence>
<evidence type="ECO:0000313" key="10">
    <source>
        <dbReference type="Proteomes" id="UP000553963"/>
    </source>
</evidence>
<comment type="caution">
    <text evidence="9">The sequence shown here is derived from an EMBL/GenBank/DDBJ whole genome shotgun (WGS) entry which is preliminary data.</text>
</comment>
<evidence type="ECO:0000256" key="3">
    <source>
        <dbReference type="ARBA" id="ARBA00022723"/>
    </source>
</evidence>
<dbReference type="InterPro" id="IPR051156">
    <property type="entry name" value="Mito/Outer_Membr_Metalloprot"/>
</dbReference>
<feature type="domain" description="Peptidase M48" evidence="8">
    <location>
        <begin position="45"/>
        <end position="238"/>
    </location>
</feature>
<dbReference type="RefSeq" id="WP_246409125.1">
    <property type="nucleotide sequence ID" value="NZ_JACIDS010000001.1"/>
</dbReference>
<dbReference type="Gene3D" id="1.25.40.10">
    <property type="entry name" value="Tetratricopeptide repeat domain"/>
    <property type="match status" value="1"/>
</dbReference>
<evidence type="ECO:0000256" key="2">
    <source>
        <dbReference type="ARBA" id="ARBA00022670"/>
    </source>
</evidence>
<dbReference type="PANTHER" id="PTHR22726:SF1">
    <property type="entry name" value="METALLOENDOPEPTIDASE OMA1, MITOCHONDRIAL"/>
    <property type="match status" value="1"/>
</dbReference>
<organism evidence="9 10">
    <name type="scientific">Kaistia hirudinis</name>
    <dbReference type="NCBI Taxonomy" id="1293440"/>
    <lineage>
        <taxon>Bacteria</taxon>
        <taxon>Pseudomonadati</taxon>
        <taxon>Pseudomonadota</taxon>
        <taxon>Alphaproteobacteria</taxon>
        <taxon>Hyphomicrobiales</taxon>
        <taxon>Kaistiaceae</taxon>
        <taxon>Kaistia</taxon>
    </lineage>
</organism>
<keyword evidence="6" id="KW-0482">Metalloprotease</keyword>
<accession>A0A840AKL1</accession>
<evidence type="ECO:0000256" key="5">
    <source>
        <dbReference type="ARBA" id="ARBA00022833"/>
    </source>
</evidence>
<evidence type="ECO:0000256" key="7">
    <source>
        <dbReference type="SAM" id="SignalP"/>
    </source>
</evidence>
<dbReference type="GO" id="GO:0051603">
    <property type="term" value="P:proteolysis involved in protein catabolic process"/>
    <property type="evidence" value="ECO:0007669"/>
    <property type="project" value="TreeGrafter"/>
</dbReference>
<keyword evidence="4" id="KW-0378">Hydrolase</keyword>
<sequence length="461" mass="49049">MTNVRGHTRRMAKGLALATMFAASLLATGGAHAQGKVLIRDAETEALLQDYVLPIFKVAGVRSSAVELYILQDPSFNAFVASGQKIVVNTGAVIDSKTPNELIGVLAHETGHLAGGHQVQLRQQAETAQRLAMLGGIAGIGAAVAGAAAGSPDAARAGGGIAAGVGEAARRSLLAYKRSEEMAADQSALNYLQQTGQSAKGMMRTFQRFADNTLFAESRANPYLQSHPLPTERLNLIERSAKASPYYDKKDPAALQARHDMVRAKLVAFTGGASDVMRRYPPSDASMPARYARAISAYRNGDERTALKLLDQMLADQPKNPYFWELKGQILLEGGRGREAAEPLRKAVSLAPKSGLLRIMLGQTLVEAGDPKSVAEAIKNLKIGLQADPDVGIGYRSLARAYAMSGDIPMADLATAQGEFIEGEYKAAKMHAARAQAAMKRGSPGWLKADDILSFSPPTPK</sequence>
<gene>
    <name evidence="9" type="ORF">GGR25_000144</name>
</gene>
<protein>
    <submittedName>
        <fullName evidence="9">Putative Zn-dependent protease</fullName>
    </submittedName>
</protein>
<keyword evidence="10" id="KW-1185">Reference proteome</keyword>
<comment type="cofactor">
    <cofactor evidence="1">
        <name>Zn(2+)</name>
        <dbReference type="ChEBI" id="CHEBI:29105"/>
    </cofactor>
</comment>
<dbReference type="PANTHER" id="PTHR22726">
    <property type="entry name" value="METALLOENDOPEPTIDASE OMA1"/>
    <property type="match status" value="1"/>
</dbReference>
<feature type="chain" id="PRO_5032708717" evidence="7">
    <location>
        <begin position="34"/>
        <end position="461"/>
    </location>
</feature>
<feature type="signal peptide" evidence="7">
    <location>
        <begin position="1"/>
        <end position="33"/>
    </location>
</feature>
<dbReference type="InterPro" id="IPR011990">
    <property type="entry name" value="TPR-like_helical_dom_sf"/>
</dbReference>
<dbReference type="CDD" id="cd07324">
    <property type="entry name" value="M48C_Oma1-like"/>
    <property type="match status" value="1"/>
</dbReference>